<organism evidence="2 3">
    <name type="scientific">Streptomyces microflavus</name>
    <name type="common">Streptomyces lipmanii</name>
    <dbReference type="NCBI Taxonomy" id="1919"/>
    <lineage>
        <taxon>Bacteria</taxon>
        <taxon>Bacillati</taxon>
        <taxon>Actinomycetota</taxon>
        <taxon>Actinomycetes</taxon>
        <taxon>Kitasatosporales</taxon>
        <taxon>Streptomycetaceae</taxon>
        <taxon>Streptomyces</taxon>
    </lineage>
</organism>
<evidence type="ECO:0000256" key="1">
    <source>
        <dbReference type="SAM" id="SignalP"/>
    </source>
</evidence>
<dbReference type="Proteomes" id="UP000471648">
    <property type="component" value="Unassembled WGS sequence"/>
</dbReference>
<dbReference type="PROSITE" id="PS51257">
    <property type="entry name" value="PROKAR_LIPOPROTEIN"/>
    <property type="match status" value="1"/>
</dbReference>
<accession>A0A6N9VIE1</accession>
<keyword evidence="1" id="KW-0732">Signal</keyword>
<reference evidence="2 3" key="1">
    <citation type="submission" date="2020-01" db="EMBL/GenBank/DDBJ databases">
        <title>Insect and environment-associated Actinomycetes.</title>
        <authorList>
            <person name="Currrie C."/>
            <person name="Chevrette M."/>
            <person name="Carlson C."/>
            <person name="Stubbendieck R."/>
            <person name="Wendt-Pienkowski E."/>
        </authorList>
    </citation>
    <scope>NUCLEOTIDE SEQUENCE [LARGE SCALE GENOMIC DNA]</scope>
    <source>
        <strain evidence="2 3">SID14438</strain>
    </source>
</reference>
<evidence type="ECO:0000313" key="3">
    <source>
        <dbReference type="Proteomes" id="UP000471648"/>
    </source>
</evidence>
<dbReference type="AlphaFoldDB" id="A0A6N9VIE1"/>
<evidence type="ECO:0000313" key="2">
    <source>
        <dbReference type="EMBL" id="NEB71385.1"/>
    </source>
</evidence>
<feature type="non-terminal residue" evidence="2">
    <location>
        <position position="45"/>
    </location>
</feature>
<gene>
    <name evidence="2" type="ORF">G3I39_30605</name>
</gene>
<name>A0A6N9VIE1_STRMI</name>
<comment type="caution">
    <text evidence="2">The sequence shown here is derived from an EMBL/GenBank/DDBJ whole genome shotgun (WGS) entry which is preliminary data.</text>
</comment>
<sequence length="45" mass="4344">MNIRRGRNRSVRTALTASAAALSLGVLAACGSSDAGGGADGKLAV</sequence>
<feature type="signal peptide" evidence="1">
    <location>
        <begin position="1"/>
        <end position="28"/>
    </location>
</feature>
<feature type="chain" id="PRO_5026855655" evidence="1">
    <location>
        <begin position="29"/>
        <end position="45"/>
    </location>
</feature>
<proteinExistence type="predicted"/>
<dbReference type="EMBL" id="JAAGME010001276">
    <property type="protein sequence ID" value="NEB71385.1"/>
    <property type="molecule type" value="Genomic_DNA"/>
</dbReference>
<protein>
    <submittedName>
        <fullName evidence="2">Zinc ABC transporter substrate-binding protein</fullName>
    </submittedName>
</protein>